<evidence type="ECO:0000313" key="1">
    <source>
        <dbReference type="EMBL" id="KAF2667897.1"/>
    </source>
</evidence>
<evidence type="ECO:0000313" key="2">
    <source>
        <dbReference type="Proteomes" id="UP000799302"/>
    </source>
</evidence>
<dbReference type="AlphaFoldDB" id="A0A6A6U8X7"/>
<accession>A0A6A6U8X7</accession>
<dbReference type="Proteomes" id="UP000799302">
    <property type="component" value="Unassembled WGS sequence"/>
</dbReference>
<dbReference type="OrthoDB" id="167809at2759"/>
<organism evidence="1 2">
    <name type="scientific">Microthyrium microscopicum</name>
    <dbReference type="NCBI Taxonomy" id="703497"/>
    <lineage>
        <taxon>Eukaryota</taxon>
        <taxon>Fungi</taxon>
        <taxon>Dikarya</taxon>
        <taxon>Ascomycota</taxon>
        <taxon>Pezizomycotina</taxon>
        <taxon>Dothideomycetes</taxon>
        <taxon>Dothideomycetes incertae sedis</taxon>
        <taxon>Microthyriales</taxon>
        <taxon>Microthyriaceae</taxon>
        <taxon>Microthyrium</taxon>
    </lineage>
</organism>
<sequence length="219" mass="23931">MPNTQAKVPKATKIIPKAVILIDVEVRYHAELMNALVAYANSGCMVIYLKGLFNVRLVDVKPFSGRFNLPWDIAAYLRSGYVVNPACRHAFQIVSLAPRYNIKACLLKDVDEADKLYVLEPGARYQSLPLQGTGQLGHELTGETYTPAALGAVGEGYIAYFGDVNSENETFIAVVALGCKMHPGLQSAQEPISVSITGAPRMTTLRVSPNGTSDYRIFY</sequence>
<proteinExistence type="predicted"/>
<dbReference type="EMBL" id="MU004237">
    <property type="protein sequence ID" value="KAF2667897.1"/>
    <property type="molecule type" value="Genomic_DNA"/>
</dbReference>
<gene>
    <name evidence="1" type="ORF">BT63DRAFT_457198</name>
</gene>
<name>A0A6A6U8X7_9PEZI</name>
<protein>
    <submittedName>
        <fullName evidence="1">Uncharacterized protein</fullName>
    </submittedName>
</protein>
<reference evidence="1" key="1">
    <citation type="journal article" date="2020" name="Stud. Mycol.">
        <title>101 Dothideomycetes genomes: a test case for predicting lifestyles and emergence of pathogens.</title>
        <authorList>
            <person name="Haridas S."/>
            <person name="Albert R."/>
            <person name="Binder M."/>
            <person name="Bloem J."/>
            <person name="Labutti K."/>
            <person name="Salamov A."/>
            <person name="Andreopoulos B."/>
            <person name="Baker S."/>
            <person name="Barry K."/>
            <person name="Bills G."/>
            <person name="Bluhm B."/>
            <person name="Cannon C."/>
            <person name="Castanera R."/>
            <person name="Culley D."/>
            <person name="Daum C."/>
            <person name="Ezra D."/>
            <person name="Gonzalez J."/>
            <person name="Henrissat B."/>
            <person name="Kuo A."/>
            <person name="Liang C."/>
            <person name="Lipzen A."/>
            <person name="Lutzoni F."/>
            <person name="Magnuson J."/>
            <person name="Mondo S."/>
            <person name="Nolan M."/>
            <person name="Ohm R."/>
            <person name="Pangilinan J."/>
            <person name="Park H.-J."/>
            <person name="Ramirez L."/>
            <person name="Alfaro M."/>
            <person name="Sun H."/>
            <person name="Tritt A."/>
            <person name="Yoshinaga Y."/>
            <person name="Zwiers L.-H."/>
            <person name="Turgeon B."/>
            <person name="Goodwin S."/>
            <person name="Spatafora J."/>
            <person name="Crous P."/>
            <person name="Grigoriev I."/>
        </authorList>
    </citation>
    <scope>NUCLEOTIDE SEQUENCE</scope>
    <source>
        <strain evidence="1">CBS 115976</strain>
    </source>
</reference>
<keyword evidence="2" id="KW-1185">Reference proteome</keyword>